<dbReference type="AlphaFoldDB" id="A0A7C8GSK3"/>
<organism evidence="2 3">
    <name type="scientific">Gracilibacillus oryzae</name>
    <dbReference type="NCBI Taxonomy" id="1672701"/>
    <lineage>
        <taxon>Bacteria</taxon>
        <taxon>Bacillati</taxon>
        <taxon>Bacillota</taxon>
        <taxon>Bacilli</taxon>
        <taxon>Bacillales</taxon>
        <taxon>Bacillaceae</taxon>
        <taxon>Gracilibacillus</taxon>
    </lineage>
</organism>
<evidence type="ECO:0000313" key="3">
    <source>
        <dbReference type="Proteomes" id="UP000480246"/>
    </source>
</evidence>
<evidence type="ECO:0000256" key="1">
    <source>
        <dbReference type="SAM" id="Phobius"/>
    </source>
</evidence>
<feature type="transmembrane region" description="Helical" evidence="1">
    <location>
        <begin position="6"/>
        <end position="23"/>
    </location>
</feature>
<keyword evidence="1" id="KW-0812">Transmembrane</keyword>
<accession>A0A7C8GSK3</accession>
<proteinExistence type="predicted"/>
<evidence type="ECO:0000313" key="2">
    <source>
        <dbReference type="EMBL" id="KAB8128438.1"/>
    </source>
</evidence>
<sequence>MLMRILHISTAFITMIVLLFIFAENKTSETMKFFPIDETIQFTEAETNLSLLQQLSNDQYQIRWVSSSKMNEPVYLRQDISILYMDGILIGMKGLWKEEEKDITLKLDFEESDSSHFQAISYHHGEVHYPNDIIKSAQTMSYDDLYVIDSPYSPLEAFQKAETDLQKNWQETLDHATNQQLHFRWKQWMDAEKINPDNYDLIPLTSLYLYNEQPITGLTQDQTDRVIGQLWEGLYREYILPFSQKKIISQHVIPIILIDKNREYLLVLFKDENNQRKLLKQNITKS</sequence>
<dbReference type="EMBL" id="WEID01000082">
    <property type="protein sequence ID" value="KAB8128438.1"/>
    <property type="molecule type" value="Genomic_DNA"/>
</dbReference>
<reference evidence="2 3" key="1">
    <citation type="submission" date="2019-10" db="EMBL/GenBank/DDBJ databases">
        <title>Gracilibacillus sp. nov. isolated from rice seeds.</title>
        <authorList>
            <person name="He S."/>
        </authorList>
    </citation>
    <scope>NUCLEOTIDE SEQUENCE [LARGE SCALE GENOMIC DNA]</scope>
    <source>
        <strain evidence="2 3">TD8</strain>
    </source>
</reference>
<name>A0A7C8GSK3_9BACI</name>
<keyword evidence="1" id="KW-0472">Membrane</keyword>
<keyword evidence="1" id="KW-1133">Transmembrane helix</keyword>
<protein>
    <submittedName>
        <fullName evidence="2">Uncharacterized protein</fullName>
    </submittedName>
</protein>
<dbReference type="OrthoDB" id="2959394at2"/>
<gene>
    <name evidence="2" type="ORF">F9U64_16010</name>
</gene>
<comment type="caution">
    <text evidence="2">The sequence shown here is derived from an EMBL/GenBank/DDBJ whole genome shotgun (WGS) entry which is preliminary data.</text>
</comment>
<dbReference type="Proteomes" id="UP000480246">
    <property type="component" value="Unassembled WGS sequence"/>
</dbReference>
<keyword evidence="3" id="KW-1185">Reference proteome</keyword>